<keyword evidence="3" id="KW-1185">Reference proteome</keyword>
<protein>
    <recommendedName>
        <fullName evidence="4">DUF1439 domain-containing protein</fullName>
    </recommendedName>
</protein>
<feature type="chain" id="PRO_5045425177" description="DUF1439 domain-containing protein" evidence="1">
    <location>
        <begin position="20"/>
        <end position="192"/>
    </location>
</feature>
<evidence type="ECO:0000313" key="3">
    <source>
        <dbReference type="Proteomes" id="UP000830116"/>
    </source>
</evidence>
<reference evidence="2" key="1">
    <citation type="submission" date="2022-03" db="EMBL/GenBank/DDBJ databases">
        <title>Genome Identification and Characterization of new species Bdellovibrio reynosense LBG001 sp. nov. from a Mexico soil sample.</title>
        <authorList>
            <person name="Camilli A."/>
            <person name="Ajao Y."/>
            <person name="Guo X."/>
        </authorList>
    </citation>
    <scope>NUCLEOTIDE SEQUENCE</scope>
    <source>
        <strain evidence="2">LBG001</strain>
    </source>
</reference>
<evidence type="ECO:0000256" key="1">
    <source>
        <dbReference type="SAM" id="SignalP"/>
    </source>
</evidence>
<feature type="signal peptide" evidence="1">
    <location>
        <begin position="1"/>
        <end position="19"/>
    </location>
</feature>
<evidence type="ECO:0008006" key="4">
    <source>
        <dbReference type="Google" id="ProtNLM"/>
    </source>
</evidence>
<organism evidence="2 3">
    <name type="scientific">Bdellovibrio reynosensis</name>
    <dbReference type="NCBI Taxonomy" id="2835041"/>
    <lineage>
        <taxon>Bacteria</taxon>
        <taxon>Pseudomonadati</taxon>
        <taxon>Bdellovibrionota</taxon>
        <taxon>Bdellovibrionia</taxon>
        <taxon>Bdellovibrionales</taxon>
        <taxon>Pseudobdellovibrionaceae</taxon>
        <taxon>Bdellovibrio</taxon>
    </lineage>
</organism>
<gene>
    <name evidence="2" type="ORF">MNR06_00160</name>
</gene>
<dbReference type="EMBL" id="CP093442">
    <property type="protein sequence ID" value="UOF01366.1"/>
    <property type="molecule type" value="Genomic_DNA"/>
</dbReference>
<dbReference type="Proteomes" id="UP000830116">
    <property type="component" value="Chromosome"/>
</dbReference>
<evidence type="ECO:0000313" key="2">
    <source>
        <dbReference type="EMBL" id="UOF01366.1"/>
    </source>
</evidence>
<name>A0ABY4CCH0_9BACT</name>
<accession>A0ABY4CCH0</accession>
<sequence length="192" mass="20390">MKSLILSLLVFSFSSVGLAQEATVSVAKAAELTAHRIDRLVTLGKIDSSFLTSLETIEVEVLQNQSPAVFKSISTQTAPVAGEPLKLEVLLDGNGKALSYQVSSSGSAGVSKNWPEKDAVSLTENALHYVLENNMDPKVALFDSALSSIMLEKGVLDGVDVAIGKMKSTLTTETLLVYLKLDGSFISAEMVP</sequence>
<keyword evidence="1" id="KW-0732">Signal</keyword>
<dbReference type="RefSeq" id="WP_243537806.1">
    <property type="nucleotide sequence ID" value="NZ_CP093442.1"/>
</dbReference>
<proteinExistence type="predicted"/>